<keyword evidence="1 4" id="KW-0533">Nickel</keyword>
<dbReference type="AlphaFoldDB" id="A0A8J7W816"/>
<gene>
    <name evidence="4" type="primary">hypA</name>
    <name evidence="5" type="ORF">RJ53_00775</name>
</gene>
<dbReference type="GO" id="GO:0016151">
    <property type="term" value="F:nickel cation binding"/>
    <property type="evidence" value="ECO:0007669"/>
    <property type="project" value="UniProtKB-UniRule"/>
</dbReference>
<evidence type="ECO:0000256" key="3">
    <source>
        <dbReference type="ARBA" id="ARBA00022833"/>
    </source>
</evidence>
<dbReference type="Pfam" id="PF01155">
    <property type="entry name" value="HypA"/>
    <property type="match status" value="1"/>
</dbReference>
<proteinExistence type="inferred from homology"/>
<feature type="binding site" evidence="4">
    <location>
        <position position="86"/>
    </location>
    <ligand>
        <name>Zn(2+)</name>
        <dbReference type="ChEBI" id="CHEBI:29105"/>
    </ligand>
</feature>
<dbReference type="PIRSF" id="PIRSF004761">
    <property type="entry name" value="Hydrgn_mat_HypA"/>
    <property type="match status" value="1"/>
</dbReference>
<comment type="caution">
    <text evidence="5">The sequence shown here is derived from an EMBL/GenBank/DDBJ whole genome shotgun (WGS) entry which is preliminary data.</text>
</comment>
<evidence type="ECO:0000256" key="1">
    <source>
        <dbReference type="ARBA" id="ARBA00022596"/>
    </source>
</evidence>
<dbReference type="Proteomes" id="UP000730161">
    <property type="component" value="Unassembled WGS sequence"/>
</dbReference>
<dbReference type="RefSeq" id="WP_211529699.1">
    <property type="nucleotide sequence ID" value="NZ_JWHL01000001.1"/>
</dbReference>
<dbReference type="EMBL" id="JWHL01000001">
    <property type="protein sequence ID" value="MBR1368102.1"/>
    <property type="molecule type" value="Genomic_DNA"/>
</dbReference>
<feature type="binding site" evidence="4">
    <location>
        <position position="89"/>
    </location>
    <ligand>
        <name>Zn(2+)</name>
        <dbReference type="ChEBI" id="CHEBI:29105"/>
    </ligand>
</feature>
<keyword evidence="3 4" id="KW-0862">Zinc</keyword>
<protein>
    <recommendedName>
        <fullName evidence="4">Hydrogenase maturation factor HypA</fullName>
    </recommendedName>
</protein>
<evidence type="ECO:0000313" key="5">
    <source>
        <dbReference type="EMBL" id="MBR1368102.1"/>
    </source>
</evidence>
<accession>A0A8J7W816</accession>
<dbReference type="HAMAP" id="MF_00213">
    <property type="entry name" value="HypA_HybF"/>
    <property type="match status" value="1"/>
</dbReference>
<comment type="similarity">
    <text evidence="4">Belongs to the HypA/HybF family.</text>
</comment>
<organism evidence="5 6">
    <name type="scientific">Methanocalculus chunghsingensis</name>
    <dbReference type="NCBI Taxonomy" id="156457"/>
    <lineage>
        <taxon>Archaea</taxon>
        <taxon>Methanobacteriati</taxon>
        <taxon>Methanobacteriota</taxon>
        <taxon>Stenosarchaea group</taxon>
        <taxon>Methanomicrobia</taxon>
        <taxon>Methanomicrobiales</taxon>
        <taxon>Methanocalculaceae</taxon>
        <taxon>Methanocalculus</taxon>
    </lineage>
</organism>
<evidence type="ECO:0000256" key="2">
    <source>
        <dbReference type="ARBA" id="ARBA00022723"/>
    </source>
</evidence>
<feature type="binding site" evidence="4">
    <location>
        <position position="74"/>
    </location>
    <ligand>
        <name>Zn(2+)</name>
        <dbReference type="ChEBI" id="CHEBI:29105"/>
    </ligand>
</feature>
<dbReference type="OrthoDB" id="36835at2157"/>
<dbReference type="PANTHER" id="PTHR34535">
    <property type="entry name" value="HYDROGENASE MATURATION FACTOR HYPA"/>
    <property type="match status" value="1"/>
</dbReference>
<dbReference type="GO" id="GO:0008270">
    <property type="term" value="F:zinc ion binding"/>
    <property type="evidence" value="ECO:0007669"/>
    <property type="project" value="UniProtKB-UniRule"/>
</dbReference>
<evidence type="ECO:0000313" key="6">
    <source>
        <dbReference type="Proteomes" id="UP000730161"/>
    </source>
</evidence>
<keyword evidence="2 4" id="KW-0479">Metal-binding</keyword>
<feature type="binding site" evidence="4">
    <location>
        <position position="2"/>
    </location>
    <ligand>
        <name>Ni(2+)</name>
        <dbReference type="ChEBI" id="CHEBI:49786"/>
    </ligand>
</feature>
<dbReference type="Gene3D" id="3.30.2320.80">
    <property type="match status" value="1"/>
</dbReference>
<feature type="binding site" evidence="4">
    <location>
        <position position="76"/>
    </location>
    <ligand>
        <name>Zn(2+)</name>
        <dbReference type="ChEBI" id="CHEBI:29105"/>
    </ligand>
</feature>
<comment type="function">
    <text evidence="4">Involved in the maturation of [NiFe] hydrogenases. Required for nickel insertion into the metal center of the hydrogenase.</text>
</comment>
<dbReference type="GO" id="GO:0051604">
    <property type="term" value="P:protein maturation"/>
    <property type="evidence" value="ECO:0007669"/>
    <property type="project" value="InterPro"/>
</dbReference>
<keyword evidence="6" id="KW-1185">Reference proteome</keyword>
<sequence length="112" mass="12345">MHEYSIAYDIYATARRTALDHNATVVRRITVSFGEMAMINPEQVCFLFGAIAEDDPLLSGAELVYEKVPPRTHCSCGYEGSEIYVCPECGTLPTIVSGKEIVVKNIEIDNGE</sequence>
<evidence type="ECO:0000256" key="4">
    <source>
        <dbReference type="HAMAP-Rule" id="MF_00213"/>
    </source>
</evidence>
<dbReference type="InterPro" id="IPR000688">
    <property type="entry name" value="HypA/HybF"/>
</dbReference>
<dbReference type="PANTHER" id="PTHR34535:SF3">
    <property type="entry name" value="HYDROGENASE MATURATION FACTOR HYPA"/>
    <property type="match status" value="1"/>
</dbReference>
<reference evidence="5" key="1">
    <citation type="submission" date="2014-12" db="EMBL/GenBank/DDBJ databases">
        <authorList>
            <person name="Huang H.-H."/>
            <person name="Chen S.-C."/>
            <person name="Lai M.-C."/>
        </authorList>
    </citation>
    <scope>NUCLEOTIDE SEQUENCE</scope>
    <source>
        <strain evidence="5">K1F9705b</strain>
    </source>
</reference>
<name>A0A8J7W816_9EURY</name>